<dbReference type="AlphaFoldDB" id="A0A1E7XXX2"/>
<dbReference type="EMBL" id="MAXD01000013">
    <property type="protein sequence ID" value="OFA33681.1"/>
    <property type="molecule type" value="Genomic_DNA"/>
</dbReference>
<organism evidence="1 2">
    <name type="scientific">Bifidobacterium adolescentis</name>
    <dbReference type="NCBI Taxonomy" id="1680"/>
    <lineage>
        <taxon>Bacteria</taxon>
        <taxon>Bacillati</taxon>
        <taxon>Actinomycetota</taxon>
        <taxon>Actinomycetes</taxon>
        <taxon>Bifidobacteriales</taxon>
        <taxon>Bifidobacteriaceae</taxon>
        <taxon>Bifidobacterium</taxon>
    </lineage>
</organism>
<evidence type="ECO:0000313" key="1">
    <source>
        <dbReference type="EMBL" id="OFA33681.1"/>
    </source>
</evidence>
<name>A0A1E7XXX2_BIFAD</name>
<accession>A0A1E7XXX2</accession>
<proteinExistence type="predicted"/>
<dbReference type="Proteomes" id="UP000175684">
    <property type="component" value="Unassembled WGS sequence"/>
</dbReference>
<reference evidence="1 2" key="1">
    <citation type="submission" date="2016-07" db="EMBL/GenBank/DDBJ databases">
        <title>Draft Genome Sequence of Bifidobacterium adolescentis strain Km 4.</title>
        <authorList>
            <person name="Danilenko V.N."/>
        </authorList>
    </citation>
    <scope>NUCLEOTIDE SEQUENCE [LARGE SCALE GENOMIC DNA]</scope>
    <source>
        <strain evidence="1 2">Km 4</strain>
    </source>
</reference>
<protein>
    <submittedName>
        <fullName evidence="1">Uncharacterized protein</fullName>
    </submittedName>
</protein>
<comment type="caution">
    <text evidence="1">The sequence shown here is derived from an EMBL/GenBank/DDBJ whole genome shotgun (WGS) entry which is preliminary data.</text>
</comment>
<sequence>MIYTDDNGRTLDITVWDGCDVTEDVLGAPRTGADLDLLVKTAKNYAYGRGGFDLPQAEVRADWTLTSPDAGAIYGQAWSSDMYDYCTGCGVLLNEDCESAVPGWCVWCAGEE</sequence>
<evidence type="ECO:0000313" key="2">
    <source>
        <dbReference type="Proteomes" id="UP000175684"/>
    </source>
</evidence>
<gene>
    <name evidence="1" type="ORF">BBK15_09375</name>
</gene>
<dbReference type="RefSeq" id="WP_070122972.1">
    <property type="nucleotide sequence ID" value="NZ_MAXD01000013.1"/>
</dbReference>